<feature type="compositionally biased region" description="Basic and acidic residues" evidence="8">
    <location>
        <begin position="129"/>
        <end position="141"/>
    </location>
</feature>
<comment type="subcellular location">
    <subcellularLocation>
        <location evidence="1">Nucleus</location>
    </subcellularLocation>
</comment>
<keyword evidence="7" id="KW-0539">Nucleus</keyword>
<keyword evidence="6" id="KW-0804">Transcription</keyword>
<evidence type="ECO:0000256" key="1">
    <source>
        <dbReference type="ARBA" id="ARBA00004123"/>
    </source>
</evidence>
<protein>
    <recommendedName>
        <fullName evidence="11">Chromatin modification-related protein EAF6</fullName>
    </recommendedName>
</protein>
<feature type="compositionally biased region" description="Gly residues" evidence="8">
    <location>
        <begin position="97"/>
        <end position="106"/>
    </location>
</feature>
<evidence type="ECO:0000256" key="3">
    <source>
        <dbReference type="ARBA" id="ARBA00022853"/>
    </source>
</evidence>
<gene>
    <name evidence="9" type="ORF">PPROV_000206200</name>
</gene>
<comment type="caution">
    <text evidence="9">The sequence shown here is derived from an EMBL/GenBank/DDBJ whole genome shotgun (WGS) entry which is preliminary data.</text>
</comment>
<dbReference type="OrthoDB" id="440324at2759"/>
<dbReference type="EMBL" id="BNJQ01000005">
    <property type="protein sequence ID" value="GHP03307.1"/>
    <property type="molecule type" value="Genomic_DNA"/>
</dbReference>
<keyword evidence="10" id="KW-1185">Reference proteome</keyword>
<sequence length="141" mass="15690">MSATTVLDRLKQQRDKLREEAKHIEKTIYEGETTYLQDLGTHGTIFKGLEGYMAMKPKNDNQKRSKLARLEERLASLSSITAPTEVEKNSGADGGDKGGGTGGGAEGVEKDTYKPSAMLKRSRQKREQKRREREADAFIEG</sequence>
<keyword evidence="5" id="KW-0175">Coiled coil</keyword>
<accession>A0A830HDZ9</accession>
<evidence type="ECO:0000256" key="8">
    <source>
        <dbReference type="SAM" id="MobiDB-lite"/>
    </source>
</evidence>
<dbReference type="AlphaFoldDB" id="A0A830HDZ9"/>
<dbReference type="PANTHER" id="PTHR13476">
    <property type="entry name" value="CHROMATIN MODIFICATION-RELATED PROTEIN MEAF6"/>
    <property type="match status" value="1"/>
</dbReference>
<evidence type="ECO:0000256" key="5">
    <source>
        <dbReference type="ARBA" id="ARBA00023054"/>
    </source>
</evidence>
<reference evidence="9" key="1">
    <citation type="submission" date="2020-10" db="EMBL/GenBank/DDBJ databases">
        <title>Unveiling of a novel bifunctional photoreceptor, Dualchrome1, isolated from a cosmopolitan green alga.</title>
        <authorList>
            <person name="Suzuki S."/>
            <person name="Kawachi M."/>
        </authorList>
    </citation>
    <scope>NUCLEOTIDE SEQUENCE</scope>
    <source>
        <strain evidence="9">NIES 2893</strain>
    </source>
</reference>
<dbReference type="GO" id="GO:0000123">
    <property type="term" value="C:histone acetyltransferase complex"/>
    <property type="evidence" value="ECO:0007669"/>
    <property type="project" value="InterPro"/>
</dbReference>
<dbReference type="GO" id="GO:0006325">
    <property type="term" value="P:chromatin organization"/>
    <property type="evidence" value="ECO:0007669"/>
    <property type="project" value="UniProtKB-KW"/>
</dbReference>
<proteinExistence type="inferred from homology"/>
<feature type="compositionally biased region" description="Basic and acidic residues" evidence="8">
    <location>
        <begin position="85"/>
        <end position="96"/>
    </location>
</feature>
<dbReference type="Pfam" id="PF09340">
    <property type="entry name" value="NuA4"/>
    <property type="match status" value="1"/>
</dbReference>
<evidence type="ECO:0000313" key="9">
    <source>
        <dbReference type="EMBL" id="GHP03307.1"/>
    </source>
</evidence>
<feature type="region of interest" description="Disordered" evidence="8">
    <location>
        <begin position="75"/>
        <end position="141"/>
    </location>
</feature>
<evidence type="ECO:0008006" key="11">
    <source>
        <dbReference type="Google" id="ProtNLM"/>
    </source>
</evidence>
<dbReference type="InterPro" id="IPR015418">
    <property type="entry name" value="Eaf6"/>
</dbReference>
<organism evidence="9 10">
    <name type="scientific">Pycnococcus provasolii</name>
    <dbReference type="NCBI Taxonomy" id="41880"/>
    <lineage>
        <taxon>Eukaryota</taxon>
        <taxon>Viridiplantae</taxon>
        <taxon>Chlorophyta</taxon>
        <taxon>Pseudoscourfieldiophyceae</taxon>
        <taxon>Pseudoscourfieldiales</taxon>
        <taxon>Pycnococcaceae</taxon>
        <taxon>Pycnococcus</taxon>
    </lineage>
</organism>
<dbReference type="Proteomes" id="UP000660262">
    <property type="component" value="Unassembled WGS sequence"/>
</dbReference>
<evidence type="ECO:0000313" key="10">
    <source>
        <dbReference type="Proteomes" id="UP000660262"/>
    </source>
</evidence>
<evidence type="ECO:0000256" key="2">
    <source>
        <dbReference type="ARBA" id="ARBA00010916"/>
    </source>
</evidence>
<name>A0A830HDZ9_9CHLO</name>
<keyword evidence="4" id="KW-0805">Transcription regulation</keyword>
<comment type="similarity">
    <text evidence="2">Belongs to the EAF6 family.</text>
</comment>
<dbReference type="GO" id="GO:0005634">
    <property type="term" value="C:nucleus"/>
    <property type="evidence" value="ECO:0007669"/>
    <property type="project" value="UniProtKB-SubCell"/>
</dbReference>
<keyword evidence="3" id="KW-0156">Chromatin regulator</keyword>
<evidence type="ECO:0000256" key="6">
    <source>
        <dbReference type="ARBA" id="ARBA00023163"/>
    </source>
</evidence>
<evidence type="ECO:0000256" key="7">
    <source>
        <dbReference type="ARBA" id="ARBA00023242"/>
    </source>
</evidence>
<evidence type="ECO:0000256" key="4">
    <source>
        <dbReference type="ARBA" id="ARBA00023015"/>
    </source>
</evidence>